<evidence type="ECO:0000313" key="2">
    <source>
        <dbReference type="EMBL" id="KAK4875085.1"/>
    </source>
</evidence>
<feature type="region of interest" description="Disordered" evidence="1">
    <location>
        <begin position="1119"/>
        <end position="1163"/>
    </location>
</feature>
<feature type="region of interest" description="Disordered" evidence="1">
    <location>
        <begin position="887"/>
        <end position="941"/>
    </location>
</feature>
<feature type="compositionally biased region" description="Basic and acidic residues" evidence="1">
    <location>
        <begin position="1781"/>
        <end position="1800"/>
    </location>
</feature>
<keyword evidence="3" id="KW-1185">Reference proteome</keyword>
<feature type="region of interest" description="Disordered" evidence="1">
    <location>
        <begin position="410"/>
        <end position="442"/>
    </location>
</feature>
<reference evidence="3" key="1">
    <citation type="submission" date="2023-01" db="EMBL/GenBank/DDBJ databases">
        <title>Key to firefly adult light organ development and bioluminescence: homeobox transcription factors regulate luciferase expression and transportation to peroxisome.</title>
        <authorList>
            <person name="Fu X."/>
        </authorList>
    </citation>
    <scope>NUCLEOTIDE SEQUENCE [LARGE SCALE GENOMIC DNA]</scope>
</reference>
<feature type="region of interest" description="Disordered" evidence="1">
    <location>
        <begin position="785"/>
        <end position="847"/>
    </location>
</feature>
<feature type="compositionally biased region" description="Basic residues" evidence="1">
    <location>
        <begin position="1688"/>
        <end position="1702"/>
    </location>
</feature>
<feature type="region of interest" description="Disordered" evidence="1">
    <location>
        <begin position="254"/>
        <end position="299"/>
    </location>
</feature>
<feature type="compositionally biased region" description="Polar residues" evidence="1">
    <location>
        <begin position="1053"/>
        <end position="1064"/>
    </location>
</feature>
<feature type="region of interest" description="Disordered" evidence="1">
    <location>
        <begin position="669"/>
        <end position="728"/>
    </location>
</feature>
<proteinExistence type="predicted"/>
<evidence type="ECO:0000256" key="1">
    <source>
        <dbReference type="SAM" id="MobiDB-lite"/>
    </source>
</evidence>
<feature type="compositionally biased region" description="Polar residues" evidence="1">
    <location>
        <begin position="800"/>
        <end position="825"/>
    </location>
</feature>
<feature type="compositionally biased region" description="Basic and acidic residues" evidence="1">
    <location>
        <begin position="2173"/>
        <end position="2190"/>
    </location>
</feature>
<organism evidence="2 3">
    <name type="scientific">Aquatica leii</name>
    <dbReference type="NCBI Taxonomy" id="1421715"/>
    <lineage>
        <taxon>Eukaryota</taxon>
        <taxon>Metazoa</taxon>
        <taxon>Ecdysozoa</taxon>
        <taxon>Arthropoda</taxon>
        <taxon>Hexapoda</taxon>
        <taxon>Insecta</taxon>
        <taxon>Pterygota</taxon>
        <taxon>Neoptera</taxon>
        <taxon>Endopterygota</taxon>
        <taxon>Coleoptera</taxon>
        <taxon>Polyphaga</taxon>
        <taxon>Elateriformia</taxon>
        <taxon>Elateroidea</taxon>
        <taxon>Lampyridae</taxon>
        <taxon>Luciolinae</taxon>
        <taxon>Aquatica</taxon>
    </lineage>
</organism>
<feature type="compositionally biased region" description="Basic and acidic residues" evidence="1">
    <location>
        <begin position="2055"/>
        <end position="2077"/>
    </location>
</feature>
<feature type="compositionally biased region" description="Basic residues" evidence="1">
    <location>
        <begin position="707"/>
        <end position="717"/>
    </location>
</feature>
<evidence type="ECO:0000313" key="3">
    <source>
        <dbReference type="Proteomes" id="UP001353858"/>
    </source>
</evidence>
<protein>
    <submittedName>
        <fullName evidence="2">Uncharacterized protein</fullName>
    </submittedName>
</protein>
<feature type="region of interest" description="Disordered" evidence="1">
    <location>
        <begin position="157"/>
        <end position="191"/>
    </location>
</feature>
<feature type="compositionally biased region" description="Polar residues" evidence="1">
    <location>
        <begin position="1238"/>
        <end position="1273"/>
    </location>
</feature>
<feature type="compositionally biased region" description="Basic and acidic residues" evidence="1">
    <location>
        <begin position="2135"/>
        <end position="2151"/>
    </location>
</feature>
<feature type="compositionally biased region" description="Polar residues" evidence="1">
    <location>
        <begin position="1019"/>
        <end position="1046"/>
    </location>
</feature>
<feature type="compositionally biased region" description="Basic residues" evidence="1">
    <location>
        <begin position="1897"/>
        <end position="1908"/>
    </location>
</feature>
<feature type="region of interest" description="Disordered" evidence="1">
    <location>
        <begin position="1012"/>
        <end position="1070"/>
    </location>
</feature>
<feature type="compositionally biased region" description="Basic and acidic residues" evidence="1">
    <location>
        <begin position="2030"/>
        <end position="2041"/>
    </location>
</feature>
<name>A0AAN7SP39_9COLE</name>
<feature type="compositionally biased region" description="Polar residues" evidence="1">
    <location>
        <begin position="627"/>
        <end position="637"/>
    </location>
</feature>
<dbReference type="EMBL" id="JARPUR010000005">
    <property type="protein sequence ID" value="KAK4875085.1"/>
    <property type="molecule type" value="Genomic_DNA"/>
</dbReference>
<feature type="compositionally biased region" description="Basic and acidic residues" evidence="1">
    <location>
        <begin position="2085"/>
        <end position="2094"/>
    </location>
</feature>
<feature type="compositionally biased region" description="Basic and acidic residues" evidence="1">
    <location>
        <begin position="427"/>
        <end position="437"/>
    </location>
</feature>
<feature type="compositionally biased region" description="Basic and acidic residues" evidence="1">
    <location>
        <begin position="1733"/>
        <end position="1748"/>
    </location>
</feature>
<feature type="compositionally biased region" description="Polar residues" evidence="1">
    <location>
        <begin position="610"/>
        <end position="619"/>
    </location>
</feature>
<feature type="compositionally biased region" description="Basic and acidic residues" evidence="1">
    <location>
        <begin position="1703"/>
        <end position="1725"/>
    </location>
</feature>
<feature type="compositionally biased region" description="Basic and acidic residues" evidence="1">
    <location>
        <begin position="1938"/>
        <end position="1959"/>
    </location>
</feature>
<feature type="compositionally biased region" description="Polar residues" evidence="1">
    <location>
        <begin position="1119"/>
        <end position="1139"/>
    </location>
</feature>
<feature type="region of interest" description="Disordered" evidence="1">
    <location>
        <begin position="549"/>
        <end position="645"/>
    </location>
</feature>
<feature type="compositionally biased region" description="Polar residues" evidence="1">
    <location>
        <begin position="669"/>
        <end position="706"/>
    </location>
</feature>
<feature type="compositionally biased region" description="Polar residues" evidence="1">
    <location>
        <begin position="286"/>
        <end position="299"/>
    </location>
</feature>
<feature type="compositionally biased region" description="Low complexity" evidence="1">
    <location>
        <begin position="256"/>
        <end position="270"/>
    </location>
</feature>
<gene>
    <name evidence="2" type="ORF">RN001_011507</name>
</gene>
<accession>A0AAN7SP39</accession>
<feature type="region of interest" description="Disordered" evidence="1">
    <location>
        <begin position="96"/>
        <end position="122"/>
    </location>
</feature>
<feature type="region of interest" description="Disordered" evidence="1">
    <location>
        <begin position="1672"/>
        <end position="2208"/>
    </location>
</feature>
<feature type="compositionally biased region" description="Low complexity" evidence="1">
    <location>
        <begin position="2095"/>
        <end position="2104"/>
    </location>
</feature>
<comment type="caution">
    <text evidence="2">The sequence shown here is derived from an EMBL/GenBank/DDBJ whole genome shotgun (WGS) entry which is preliminary data.</text>
</comment>
<feature type="compositionally biased region" description="Polar residues" evidence="1">
    <location>
        <begin position="832"/>
        <end position="843"/>
    </location>
</feature>
<feature type="compositionally biased region" description="Low complexity" evidence="1">
    <location>
        <begin position="557"/>
        <end position="568"/>
    </location>
</feature>
<sequence>MVGEVLNNDKQSWAKTVHAAFTKARDRAQAADVTELKLRVVAEELLPVRHSLKPKKTAQPWRWDMLDTVLLPSSPLAQEFNQIKANQNDELDNSKTLATSNASKPNLEQSVSKQTNSPEEQLSKSMVKLMKIATKPGRPSKASTLQSDCFFSFNESANADNENEPISDEDTSHAEFDQSPNQKRLSSIKPRSAVTINKYQPEALNNSAVEPQSNDVKATLSLSFNIGNRRSCLPKLTKRSKSMHLNTLIDLKEPGSKSSSSLFNRSSKLLQKSSTPKPKQPLTAFSPKQTPITDEKFLSTSSKSSKIYEDITPTVTSNSFVYECPSFGDGNISGVGVLEPPNDNETSEGSLGVNTDYWSPIYCSNTGTDGSDISTAEALHTPKSTVKKSKSLTQNKSTTLKEKHLKNKSMQDIMARRSSRKGTSFAEMKDQSWKSDVETNTSTNKSLKLNATNKRKTLLTSIKKQSLSTIDLTDSPMLTTTKSNETLESSDDEFIASAMEVVPSRSSRRSENMEGIQYRRSCNISKSDVEDNASQRGLSKLKTLVVTQSPKCHNVSNRKSPSSSVKKSSSTKDLRSSYIQNTNSSGDEESLDPNTEMQDTEMKMRRSSRKNTSFASSTNDPKDSSMRHTISKSNDTVESSDEEILDMDTQDVIKSKRSSRKNASLLNVSSDNVENAVSTSDVENNTSKLETPNVTHSPKLQNASSRKTQRSNRKRSSSAKDLRDTSMKNAIYTPNDFLSSDEELLDTTTEMQDIEMKRRYRKSANLAGAQDRNLFNVSIDHTPKANVSKSEVGNKFKTPDVTQSTQFKNTSNRKTSVRKQSSSTNDLKDSSMQHTISKSNDTLESSDEEILDTATEAQDVIMKSKRISRKNASLAEKQGRSLLNALTDNTENANVSTSDVDNNTSKLKTPNVTHSAQFQNASSRKTQTSARKRSSSAKALRDSSMKNVIYTPNDFLSSDEELLDTNTEIQDIEMTKRYRKSAILDGTRDRSSFNVLIDDTPKVDVSKSEVRNKFKTPDGTRSTQFKNTPNRRTLSTSVRKQSSSTNNRKDSSMQHTMFKSNDTLESSDEEILDTTIERQDAVMKSRRSSRKNASLAGIQSTSLLNVSTENANVSISDVKNNTSKLKTPNVTHSPKFQNESSRKTPTSARKRSSSAKALRDSSMTNAVYTPNDFLSSDEELLDTTTEIQDIEMTKRRYRKSAILDGTRDRSSFNVLIDDTPKANVSKAEVGNKFKTPDGTRSTQFKNTSNRKALSTSVRKQSSSENDLKDSSMQNIISKSNDTFESSDEELFDANAEMQCAETKTRPSTNLTGIEDNRIFNVSTDNTPNVNLSKSDVSTSTRRTRSAITTSKLINKFGPSAEKVVTSTKTTRVKISKNNAVPSEPLNDLSDVKGVKKLLKTPKPVKEPRNDLRDVAGVKAMFLTLKEQNSPNNDLTDVRGVRKLLKTPKLQTEPLNDLENVSGLKKLFVSTTKNQRSPVNDLSDIKGVRRLLKTPKPIKPPTNDLTDVTGVKKLFGSITTPISPNNHLSVVGGASNVIKTPQKSSQDLNKAYNINHSFKKKSPMNDLSNIEGVKPLITTPKNSKSPKDDLPDLFRDDFDKLIGKEPLRQYPGRSSPTKVSPMAKRKTVLESSINQNSHVERWIQEQTISMPNTSTPIIKGKIGKFIPDFISSQIQSDNSKRNDSVPVQKSKKTTKLNSKRQLRKKADDRDGSVTTGEEPKDEEKGKRILRTRAMKKDHEENTDQSDVIKPKVTRGRKPKVENDNNLQEVVKASPLNAKRTRARDVPEDKPQLSGVEVDKENIPVTSKRKRNIKNVVTINSSPENIKQKEIHNKVSPRKTRSRNNNKQDTKVTSDLDKRKTSLDSSIKHNSHIEEPDVVFSEIQTDNSKRDDSIIPVQKTKKTQPKRQLRKKTEGGDESATTSEKPKDEMGKRNMRTRAIKKDITLEKDDEKKADKNDVKPRATRGRKPKVDSNLQEVVQASPVIVKRTRARDVSEDTPQLGGVDDNKENIPVKEVKSKSKSNSKKVVAIDSRTEVTKQKEINNDVSPRKTRSRNNNKQDKKVASDSDKATSVRDEIKAPTHSRLRAKNDDSHKDSIIVLDSSSSSDEGKSKPSRLMRSKKNDEPDNKVRGFKRKGRIVESHTEDENDVEGRVSKPSSIQNDEQTHQRKRIKRGVQIEDEKSLSHTKLEPPKKNVNVPLKRQTRKRGTKI</sequence>
<feature type="compositionally biased region" description="Basic residues" evidence="1">
    <location>
        <begin position="1833"/>
        <end position="1842"/>
    </location>
</feature>
<dbReference type="Proteomes" id="UP001353858">
    <property type="component" value="Unassembled WGS sequence"/>
</dbReference>
<feature type="compositionally biased region" description="Basic and acidic residues" evidence="1">
    <location>
        <begin position="1844"/>
        <end position="1860"/>
    </location>
</feature>
<feature type="compositionally biased region" description="Basic residues" evidence="1">
    <location>
        <begin position="2199"/>
        <end position="2208"/>
    </location>
</feature>
<feature type="compositionally biased region" description="Basic and acidic residues" evidence="1">
    <location>
        <begin position="2118"/>
        <end position="2127"/>
    </location>
</feature>
<feature type="compositionally biased region" description="Polar residues" evidence="1">
    <location>
        <begin position="887"/>
        <end position="921"/>
    </location>
</feature>
<feature type="region of interest" description="Disordered" evidence="1">
    <location>
        <begin position="1603"/>
        <end position="1631"/>
    </location>
</feature>
<feature type="region of interest" description="Disordered" evidence="1">
    <location>
        <begin position="1231"/>
        <end position="1273"/>
    </location>
</feature>
<feature type="compositionally biased region" description="Basic and acidic residues" evidence="1">
    <location>
        <begin position="2003"/>
        <end position="2016"/>
    </location>
</feature>
<feature type="compositionally biased region" description="Polar residues" evidence="1">
    <location>
        <begin position="1813"/>
        <end position="1823"/>
    </location>
</feature>